<gene>
    <name evidence="1" type="ORF">LSAA_9850</name>
</gene>
<name>A0A7R8H9Y9_LEPSM</name>
<dbReference type="Proteomes" id="UP000675881">
    <property type="component" value="Chromosome 5"/>
</dbReference>
<dbReference type="PANTHER" id="PTHR10857">
    <property type="entry name" value="COPINE"/>
    <property type="match status" value="1"/>
</dbReference>
<dbReference type="GO" id="GO:0005544">
    <property type="term" value="F:calcium-dependent phospholipid binding"/>
    <property type="evidence" value="ECO:0007669"/>
    <property type="project" value="InterPro"/>
</dbReference>
<dbReference type="InterPro" id="IPR035892">
    <property type="entry name" value="C2_domain_sf"/>
</dbReference>
<organism evidence="1 2">
    <name type="scientific">Lepeophtheirus salmonis</name>
    <name type="common">Salmon louse</name>
    <name type="synonym">Caligus salmonis</name>
    <dbReference type="NCBI Taxonomy" id="72036"/>
    <lineage>
        <taxon>Eukaryota</taxon>
        <taxon>Metazoa</taxon>
        <taxon>Ecdysozoa</taxon>
        <taxon>Arthropoda</taxon>
        <taxon>Crustacea</taxon>
        <taxon>Multicrustacea</taxon>
        <taxon>Hexanauplia</taxon>
        <taxon>Copepoda</taxon>
        <taxon>Siphonostomatoida</taxon>
        <taxon>Caligidae</taxon>
        <taxon>Lepeophtheirus</taxon>
    </lineage>
</organism>
<dbReference type="Gene3D" id="2.60.40.150">
    <property type="entry name" value="C2 domain"/>
    <property type="match status" value="2"/>
</dbReference>
<dbReference type="AlphaFoldDB" id="A0A7R8H9Y9"/>
<dbReference type="InterPro" id="IPR037768">
    <property type="entry name" value="C2B_Copine"/>
</dbReference>
<dbReference type="Pfam" id="PF00168">
    <property type="entry name" value="C2"/>
    <property type="match status" value="2"/>
</dbReference>
<dbReference type="InterPro" id="IPR000008">
    <property type="entry name" value="C2_dom"/>
</dbReference>
<dbReference type="CDD" id="cd04048">
    <property type="entry name" value="C2A_Copine"/>
    <property type="match status" value="1"/>
</dbReference>
<dbReference type="CDD" id="cd04047">
    <property type="entry name" value="C2B_Copine"/>
    <property type="match status" value="1"/>
</dbReference>
<dbReference type="InterPro" id="IPR045052">
    <property type="entry name" value="Copine"/>
</dbReference>
<evidence type="ECO:0000313" key="1">
    <source>
        <dbReference type="EMBL" id="CAF2948466.1"/>
    </source>
</evidence>
<dbReference type="SUPFAM" id="SSF49562">
    <property type="entry name" value="C2 domain (Calcium/lipid-binding domain, CaLB)"/>
    <property type="match status" value="2"/>
</dbReference>
<accession>A0A7R8H9Y9</accession>
<protein>
    <submittedName>
        <fullName evidence="1">Copine-8</fullName>
    </submittedName>
</protein>
<dbReference type="OrthoDB" id="5855668at2759"/>
<keyword evidence="2" id="KW-1185">Reference proteome</keyword>
<dbReference type="GO" id="GO:0071277">
    <property type="term" value="P:cellular response to calcium ion"/>
    <property type="evidence" value="ECO:0007669"/>
    <property type="project" value="TreeGrafter"/>
</dbReference>
<reference evidence="1" key="1">
    <citation type="submission" date="2021-02" db="EMBL/GenBank/DDBJ databases">
        <authorList>
            <person name="Bekaert M."/>
        </authorList>
    </citation>
    <scope>NUCLEOTIDE SEQUENCE</scope>
    <source>
        <strain evidence="1">IoA-00</strain>
    </source>
</reference>
<dbReference type="PANTHER" id="PTHR10857:SF106">
    <property type="entry name" value="C2 DOMAIN-CONTAINING PROTEIN"/>
    <property type="match status" value="1"/>
</dbReference>
<dbReference type="PROSITE" id="PS50004">
    <property type="entry name" value="C2"/>
    <property type="match status" value="1"/>
</dbReference>
<dbReference type="GO" id="GO:0005886">
    <property type="term" value="C:plasma membrane"/>
    <property type="evidence" value="ECO:0007669"/>
    <property type="project" value="TreeGrafter"/>
</dbReference>
<sequence>MDVFSKSDPLCLVYIQPFGSREWVNIARTETIYNDLNPNFTTKVEIMYFFEQRQILNFRVYDEDSGSTNLEDQDFIGEGSVNGGSLVLRSEELVSCKDEVLLNLIGEKLDKKDFFGSSDPFLEFHRSSEDGTFDIVHRTEIRKRLLCNADEDRNILVKCFDHNKNGKHSLIGQFNTTLRQLLKPAISGEQTFELIHPKKVKKN</sequence>
<evidence type="ECO:0000313" key="2">
    <source>
        <dbReference type="Proteomes" id="UP000675881"/>
    </source>
</evidence>
<proteinExistence type="predicted"/>
<dbReference type="EMBL" id="HG994584">
    <property type="protein sequence ID" value="CAF2948466.1"/>
    <property type="molecule type" value="Genomic_DNA"/>
</dbReference>